<name>A0A5M9JRQ8_MONFR</name>
<proteinExistence type="predicted"/>
<gene>
    <name evidence="2" type="ORF">EYC84_002748</name>
</gene>
<evidence type="ECO:0000313" key="2">
    <source>
        <dbReference type="EMBL" id="KAA8570472.1"/>
    </source>
</evidence>
<dbReference type="AlphaFoldDB" id="A0A5M9JRQ8"/>
<feature type="region of interest" description="Disordered" evidence="1">
    <location>
        <begin position="87"/>
        <end position="110"/>
    </location>
</feature>
<dbReference type="EMBL" id="VICG01000007">
    <property type="protein sequence ID" value="KAA8570472.1"/>
    <property type="molecule type" value="Genomic_DNA"/>
</dbReference>
<sequence>MCKYTFHQSSTCHRHRKNKEQPCQWIQIAQPCFWGAGLLNCPIFASNALRIDGPNIIRVQRKVCPRHDCGGLYDRNLVKMVEEVRTGGSWFGPPDASPEPRRVEKKKKKKKVEKRDDVKLCIVILTKQSAPEVVLLCTYFIYWSSMTYPI</sequence>
<protein>
    <submittedName>
        <fullName evidence="2">Uncharacterized protein</fullName>
    </submittedName>
</protein>
<reference evidence="2 3" key="1">
    <citation type="submission" date="2019-06" db="EMBL/GenBank/DDBJ databases">
        <title>Genome Sequence of the Brown Rot Fungal Pathogen Monilinia fructicola.</title>
        <authorList>
            <person name="De Miccolis Angelini R.M."/>
            <person name="Landi L."/>
            <person name="Abate D."/>
            <person name="Pollastro S."/>
            <person name="Romanazzi G."/>
            <person name="Faretra F."/>
        </authorList>
    </citation>
    <scope>NUCLEOTIDE SEQUENCE [LARGE SCALE GENOMIC DNA]</scope>
    <source>
        <strain evidence="2 3">Mfrc123</strain>
    </source>
</reference>
<evidence type="ECO:0000313" key="3">
    <source>
        <dbReference type="Proteomes" id="UP000322873"/>
    </source>
</evidence>
<evidence type="ECO:0000256" key="1">
    <source>
        <dbReference type="SAM" id="MobiDB-lite"/>
    </source>
</evidence>
<comment type="caution">
    <text evidence="2">The sequence shown here is derived from an EMBL/GenBank/DDBJ whole genome shotgun (WGS) entry which is preliminary data.</text>
</comment>
<accession>A0A5M9JRQ8</accession>
<dbReference type="Proteomes" id="UP000322873">
    <property type="component" value="Unassembled WGS sequence"/>
</dbReference>
<organism evidence="2 3">
    <name type="scientific">Monilinia fructicola</name>
    <name type="common">Brown rot fungus</name>
    <name type="synonym">Ciboria fructicola</name>
    <dbReference type="NCBI Taxonomy" id="38448"/>
    <lineage>
        <taxon>Eukaryota</taxon>
        <taxon>Fungi</taxon>
        <taxon>Dikarya</taxon>
        <taxon>Ascomycota</taxon>
        <taxon>Pezizomycotina</taxon>
        <taxon>Leotiomycetes</taxon>
        <taxon>Helotiales</taxon>
        <taxon>Sclerotiniaceae</taxon>
        <taxon>Monilinia</taxon>
    </lineage>
</organism>
<keyword evidence="3" id="KW-1185">Reference proteome</keyword>